<dbReference type="InterPro" id="IPR032816">
    <property type="entry name" value="VTT_dom"/>
</dbReference>
<feature type="domain" description="VTT" evidence="8">
    <location>
        <begin position="33"/>
        <end position="157"/>
    </location>
</feature>
<comment type="subcellular location">
    <subcellularLocation>
        <location evidence="1 7">Cell membrane</location>
        <topology evidence="1 7">Multi-pass membrane protein</topology>
    </subcellularLocation>
</comment>
<proteinExistence type="inferred from homology"/>
<dbReference type="PANTHER" id="PTHR30353">
    <property type="entry name" value="INNER MEMBRANE PROTEIN DEDA-RELATED"/>
    <property type="match status" value="1"/>
</dbReference>
<feature type="transmembrane region" description="Helical" evidence="7">
    <location>
        <begin position="172"/>
        <end position="193"/>
    </location>
</feature>
<dbReference type="AlphaFoldDB" id="A0A1B7VVN3"/>
<name>A0A1B7VVN3_APHFL</name>
<gene>
    <name evidence="9" type="ORF">AN481_12860</name>
</gene>
<evidence type="ECO:0000313" key="9">
    <source>
        <dbReference type="EMBL" id="OBQ24945.1"/>
    </source>
</evidence>
<comment type="caution">
    <text evidence="9">The sequence shown here is derived from an EMBL/GenBank/DDBJ whole genome shotgun (WGS) entry which is preliminary data.</text>
</comment>
<dbReference type="PANTHER" id="PTHR30353:SF0">
    <property type="entry name" value="TRANSMEMBRANE PROTEIN"/>
    <property type="match status" value="1"/>
</dbReference>
<comment type="similarity">
    <text evidence="2 7">Belongs to the DedA family.</text>
</comment>
<protein>
    <recommendedName>
        <fullName evidence="8">VTT domain-containing protein</fullName>
    </recommendedName>
</protein>
<feature type="transmembrane region" description="Helical" evidence="7">
    <location>
        <begin position="53"/>
        <end position="75"/>
    </location>
</feature>
<keyword evidence="4 7" id="KW-0812">Transmembrane</keyword>
<reference evidence="9 10" key="1">
    <citation type="submission" date="2015-09" db="EMBL/GenBank/DDBJ databases">
        <title>Whole genome shotgun sequence assembly of Aphanizomenon flos-aquae UKL13.</title>
        <authorList>
            <person name="Driscoll C."/>
        </authorList>
    </citation>
    <scope>NUCLEOTIDE SEQUENCE [LARGE SCALE GENOMIC DNA]</scope>
    <source>
        <strain evidence="9">MDT13</strain>
    </source>
</reference>
<feature type="transmembrane region" description="Helical" evidence="7">
    <location>
        <begin position="12"/>
        <end position="33"/>
    </location>
</feature>
<evidence type="ECO:0000256" key="6">
    <source>
        <dbReference type="ARBA" id="ARBA00023136"/>
    </source>
</evidence>
<dbReference type="STRING" id="1803587.GCA_001593825_02190"/>
<dbReference type="PATRIC" id="fig|1710894.3.peg.456"/>
<evidence type="ECO:0000256" key="1">
    <source>
        <dbReference type="ARBA" id="ARBA00004651"/>
    </source>
</evidence>
<dbReference type="EMBL" id="LJOY01000041">
    <property type="protein sequence ID" value="OBQ24945.1"/>
    <property type="molecule type" value="Genomic_DNA"/>
</dbReference>
<sequence>MHFDLPELVKSLGYFGVWGIIFAESGLLIGFFLPGDSLLFTAGFVASQNLLNIWVLIFGAFVCAVLGDNVGYFTGHKFGRKLFDKEDSWLLRKKHIVKTQDFYEKHGRKTIVLARFVPIIRTFAPIVAGIGAMHYRSFMSYNLFGGFLWTFGITLLGFFLGKSLPAEQLDKYLLPIIGLIVVVSLLPSIIHIIKENGANKE</sequence>
<feature type="transmembrane region" description="Helical" evidence="7">
    <location>
        <begin position="112"/>
        <end position="135"/>
    </location>
</feature>
<organism evidence="9 10">
    <name type="scientific">Aphanizomenon flos-aquae LD13</name>
    <dbReference type="NCBI Taxonomy" id="1710894"/>
    <lineage>
        <taxon>Bacteria</taxon>
        <taxon>Bacillati</taxon>
        <taxon>Cyanobacteriota</taxon>
        <taxon>Cyanophyceae</taxon>
        <taxon>Nostocales</taxon>
        <taxon>Aphanizomenonaceae</taxon>
        <taxon>Aphanizomenon</taxon>
    </lineage>
</organism>
<accession>A0A1B7VVN3</accession>
<evidence type="ECO:0000256" key="5">
    <source>
        <dbReference type="ARBA" id="ARBA00022989"/>
    </source>
</evidence>
<evidence type="ECO:0000313" key="10">
    <source>
        <dbReference type="Proteomes" id="UP000092382"/>
    </source>
</evidence>
<keyword evidence="3 7" id="KW-1003">Cell membrane</keyword>
<dbReference type="Pfam" id="PF09335">
    <property type="entry name" value="VTT_dom"/>
    <property type="match status" value="1"/>
</dbReference>
<evidence type="ECO:0000256" key="2">
    <source>
        <dbReference type="ARBA" id="ARBA00010792"/>
    </source>
</evidence>
<feature type="transmembrane region" description="Helical" evidence="7">
    <location>
        <begin position="141"/>
        <end position="160"/>
    </location>
</feature>
<dbReference type="GO" id="GO:0005886">
    <property type="term" value="C:plasma membrane"/>
    <property type="evidence" value="ECO:0007669"/>
    <property type="project" value="UniProtKB-SubCell"/>
</dbReference>
<evidence type="ECO:0000256" key="3">
    <source>
        <dbReference type="ARBA" id="ARBA00022475"/>
    </source>
</evidence>
<keyword evidence="6 7" id="KW-0472">Membrane</keyword>
<evidence type="ECO:0000256" key="4">
    <source>
        <dbReference type="ARBA" id="ARBA00022692"/>
    </source>
</evidence>
<evidence type="ECO:0000256" key="7">
    <source>
        <dbReference type="RuleBase" id="RU367016"/>
    </source>
</evidence>
<dbReference type="InterPro" id="IPR032818">
    <property type="entry name" value="DedA-like"/>
</dbReference>
<evidence type="ECO:0000259" key="8">
    <source>
        <dbReference type="Pfam" id="PF09335"/>
    </source>
</evidence>
<keyword evidence="5 7" id="KW-1133">Transmembrane helix</keyword>
<dbReference type="Proteomes" id="UP000092382">
    <property type="component" value="Unassembled WGS sequence"/>
</dbReference>